<name>A0A194AN61_PINFU</name>
<dbReference type="AlphaFoldDB" id="A0A194AN61"/>
<accession>A0A194AN61</accession>
<proteinExistence type="predicted"/>
<feature type="chain" id="PRO_5013481132" description="Secreted protein" evidence="1">
    <location>
        <begin position="21"/>
        <end position="76"/>
    </location>
</feature>
<evidence type="ECO:0008006" key="3">
    <source>
        <dbReference type="Google" id="ProtNLM"/>
    </source>
</evidence>
<reference evidence="2" key="1">
    <citation type="submission" date="2016-03" db="EMBL/GenBank/DDBJ databases">
        <authorList>
            <person name="Ploux O."/>
        </authorList>
    </citation>
    <scope>NUCLEOTIDE SEQUENCE</scope>
    <source>
        <tissue evidence="2">Mantle</tissue>
    </source>
</reference>
<protein>
    <recommendedName>
        <fullName evidence="3">Secreted protein</fullName>
    </recommendedName>
</protein>
<feature type="signal peptide" evidence="1">
    <location>
        <begin position="1"/>
        <end position="20"/>
    </location>
</feature>
<dbReference type="EMBL" id="GELH01000349">
    <property type="protein sequence ID" value="JAS03923.1"/>
    <property type="molecule type" value="Transcribed_RNA"/>
</dbReference>
<organism evidence="2">
    <name type="scientific">Pinctada fucata</name>
    <name type="common">Akoya pearl oyster</name>
    <name type="synonym">Pinctada imbricata fucata</name>
    <dbReference type="NCBI Taxonomy" id="50426"/>
    <lineage>
        <taxon>Eukaryota</taxon>
        <taxon>Metazoa</taxon>
        <taxon>Spiralia</taxon>
        <taxon>Lophotrochozoa</taxon>
        <taxon>Mollusca</taxon>
        <taxon>Bivalvia</taxon>
        <taxon>Autobranchia</taxon>
        <taxon>Pteriomorphia</taxon>
        <taxon>Pterioida</taxon>
        <taxon>Pterioidea</taxon>
        <taxon>Pteriidae</taxon>
        <taxon>Pinctada</taxon>
    </lineage>
</organism>
<sequence length="76" mass="8684">MDGIVIKVCTFLCFSALCNSLHIQTEATKTTNFLQRVVVKWILGRCLDDEINLGTIENIDFFLKLKVKLVRRNLAV</sequence>
<dbReference type="EMBL" id="GELH01000350">
    <property type="protein sequence ID" value="JAS03922.1"/>
    <property type="molecule type" value="Transcribed_RNA"/>
</dbReference>
<evidence type="ECO:0000313" key="2">
    <source>
        <dbReference type="EMBL" id="JAS03922.1"/>
    </source>
</evidence>
<evidence type="ECO:0000256" key="1">
    <source>
        <dbReference type="SAM" id="SignalP"/>
    </source>
</evidence>
<keyword evidence="1" id="KW-0732">Signal</keyword>